<gene>
    <name evidence="3" type="primary">LOC140014136</name>
</gene>
<proteinExistence type="predicted"/>
<dbReference type="Gene3D" id="3.60.10.10">
    <property type="entry name" value="Endonuclease/exonuclease/phosphatase"/>
    <property type="match status" value="1"/>
</dbReference>
<organism evidence="2 3">
    <name type="scientific">Coffea arabica</name>
    <name type="common">Arabian coffee</name>
    <dbReference type="NCBI Taxonomy" id="13443"/>
    <lineage>
        <taxon>Eukaryota</taxon>
        <taxon>Viridiplantae</taxon>
        <taxon>Streptophyta</taxon>
        <taxon>Embryophyta</taxon>
        <taxon>Tracheophyta</taxon>
        <taxon>Spermatophyta</taxon>
        <taxon>Magnoliopsida</taxon>
        <taxon>eudicotyledons</taxon>
        <taxon>Gunneridae</taxon>
        <taxon>Pentapetalae</taxon>
        <taxon>asterids</taxon>
        <taxon>lamiids</taxon>
        <taxon>Gentianales</taxon>
        <taxon>Rubiaceae</taxon>
        <taxon>Ixoroideae</taxon>
        <taxon>Gardenieae complex</taxon>
        <taxon>Bertiereae - Coffeeae clade</taxon>
        <taxon>Coffeeae</taxon>
        <taxon>Coffea</taxon>
    </lineage>
</organism>
<keyword evidence="2" id="KW-1185">Reference proteome</keyword>
<dbReference type="RefSeq" id="XP_071920642.1">
    <property type="nucleotide sequence ID" value="XM_072064541.1"/>
</dbReference>
<dbReference type="InterPro" id="IPR005135">
    <property type="entry name" value="Endo/exonuclease/phosphatase"/>
</dbReference>
<name>A0ABM4VM91_COFAR</name>
<sequence length="322" mass="36326">MIKALFWNIRGIAKSPNFRRLKHLVRLHKLAIVGVCEPKLSVGEANNFRVRLNFDSVLCNGSGDIWVFFNAPFSCELLRASTQCLSLSVSHPHFSGSVVVSFVHAKCTLTERVPLWRDLLQAKPQGAWCVLGDFNVVVDPSEKKGGRPYQASEGLELLDFMTGAGVFDAGYSGSRYTWCNNRFGRGRIWKRLDRMLINLECLEIANSVEVLHLSREPSDHAPLLASFSSRLDNKPRPFRFLNVWTSHGGLLEVVRTAWQGEVTGCPFLVVWRKMRAVAKALRIWNKETFGNVFDRVKKAEEAMAVADDRLQEDGSEEAFVDL</sequence>
<dbReference type="Proteomes" id="UP001652660">
    <property type="component" value="Chromosome 9c"/>
</dbReference>
<dbReference type="PANTHER" id="PTHR33710">
    <property type="entry name" value="BNAC02G09200D PROTEIN"/>
    <property type="match status" value="1"/>
</dbReference>
<evidence type="ECO:0000313" key="2">
    <source>
        <dbReference type="Proteomes" id="UP001652660"/>
    </source>
</evidence>
<evidence type="ECO:0000259" key="1">
    <source>
        <dbReference type="Pfam" id="PF03372"/>
    </source>
</evidence>
<dbReference type="PANTHER" id="PTHR33710:SF71">
    <property type="entry name" value="ENDONUCLEASE_EXONUCLEASE_PHOSPHATASE DOMAIN-CONTAINING PROTEIN"/>
    <property type="match status" value="1"/>
</dbReference>
<dbReference type="InterPro" id="IPR036691">
    <property type="entry name" value="Endo/exonu/phosph_ase_sf"/>
</dbReference>
<dbReference type="SUPFAM" id="SSF56219">
    <property type="entry name" value="DNase I-like"/>
    <property type="match status" value="1"/>
</dbReference>
<feature type="domain" description="Endonuclease/exonuclease/phosphatase" evidence="1">
    <location>
        <begin position="6"/>
        <end position="220"/>
    </location>
</feature>
<reference evidence="3" key="1">
    <citation type="submission" date="2025-08" db="UniProtKB">
        <authorList>
            <consortium name="RefSeq"/>
        </authorList>
    </citation>
    <scope>IDENTIFICATION</scope>
    <source>
        <tissue evidence="3">Leaves</tissue>
    </source>
</reference>
<accession>A0ABM4VM91</accession>
<dbReference type="GeneID" id="140014136"/>
<evidence type="ECO:0000313" key="3">
    <source>
        <dbReference type="RefSeq" id="XP_071920642.1"/>
    </source>
</evidence>
<dbReference type="Pfam" id="PF03372">
    <property type="entry name" value="Exo_endo_phos"/>
    <property type="match status" value="1"/>
</dbReference>
<protein>
    <recommendedName>
        <fullName evidence="1">Endonuclease/exonuclease/phosphatase domain-containing protein</fullName>
    </recommendedName>
</protein>